<evidence type="ECO:0000256" key="1">
    <source>
        <dbReference type="ARBA" id="ARBA00004123"/>
    </source>
</evidence>
<feature type="domain" description="Xylanolytic transcriptional activator regulatory" evidence="6">
    <location>
        <begin position="28"/>
        <end position="213"/>
    </location>
</feature>
<organism evidence="7 8">
    <name type="scientific">Colletotrichum gloeosporioides</name>
    <name type="common">Anthracnose fungus</name>
    <name type="synonym">Glomerella cingulata</name>
    <dbReference type="NCBI Taxonomy" id="474922"/>
    <lineage>
        <taxon>Eukaryota</taxon>
        <taxon>Fungi</taxon>
        <taxon>Dikarya</taxon>
        <taxon>Ascomycota</taxon>
        <taxon>Pezizomycotina</taxon>
        <taxon>Sordariomycetes</taxon>
        <taxon>Hypocreomycetidae</taxon>
        <taxon>Glomerellales</taxon>
        <taxon>Glomerellaceae</taxon>
        <taxon>Colletotrichum</taxon>
        <taxon>Colletotrichum gloeosporioides species complex</taxon>
    </lineage>
</organism>
<dbReference type="GO" id="GO:0003677">
    <property type="term" value="F:DNA binding"/>
    <property type="evidence" value="ECO:0007669"/>
    <property type="project" value="InterPro"/>
</dbReference>
<accession>A0A8H4CQ92</accession>
<dbReference type="GO" id="GO:0005634">
    <property type="term" value="C:nucleus"/>
    <property type="evidence" value="ECO:0007669"/>
    <property type="project" value="UniProtKB-SubCell"/>
</dbReference>
<dbReference type="GO" id="GO:0008270">
    <property type="term" value="F:zinc ion binding"/>
    <property type="evidence" value="ECO:0007669"/>
    <property type="project" value="InterPro"/>
</dbReference>
<evidence type="ECO:0000256" key="4">
    <source>
        <dbReference type="ARBA" id="ARBA00023163"/>
    </source>
</evidence>
<proteinExistence type="predicted"/>
<protein>
    <recommendedName>
        <fullName evidence="6">Xylanolytic transcriptional activator regulatory domain-containing protein</fullName>
    </recommendedName>
</protein>
<evidence type="ECO:0000256" key="2">
    <source>
        <dbReference type="ARBA" id="ARBA00022723"/>
    </source>
</evidence>
<keyword evidence="5" id="KW-0539">Nucleus</keyword>
<dbReference type="PANTHER" id="PTHR47338:SF7">
    <property type="entry name" value="ZN(II)2CYS6 TRANSCRIPTION FACTOR (EUROFUNG)"/>
    <property type="match status" value="1"/>
</dbReference>
<sequence>MLVSTVWFTSHILISSTDIPKDTARICIEAFFEYVYPIPGLCFIHRGTLMQTFLDGTLNSKLLLAICGVASRFTARVLPCFAAAGDGPKWLEAAEKQILQSPHLLRTDVAALALIAFDHGLSRRFSRLMGVLAFAIRMAYVMRLNHEDKDISFEGQEWRRRIMWGLWMMETTSCDDWPNLSFCRTESIHLQLPCNERSFNINVPVDVGSLRQQTQDPGKDGYGLATYLVRIHDIRRRTSTVVQLENSIRDFEQELESFHRLLPENHVMNRRNLSRRIYLPSRTTFVMLHIWWHETYINLYCETLNKIDEEETWPVSDPPATRPIEYYRSRYLQHAVAMSTIFSTILSSDNTVCISDPLLADCAWSAVKAITLTKPPALDGHKAFNPVPHLQSCADILMNSAQFYPTTMMVRERIIDILSNMEQILDHPQLASLPMNVSSGTK</sequence>
<dbReference type="EMBL" id="WVTB01000026">
    <property type="protein sequence ID" value="KAF3807974.1"/>
    <property type="molecule type" value="Genomic_DNA"/>
</dbReference>
<reference evidence="7" key="2">
    <citation type="submission" date="2020-03" db="EMBL/GenBank/DDBJ databases">
        <authorList>
            <person name="Fu F.-F."/>
            <person name="Chen J."/>
        </authorList>
    </citation>
    <scope>NUCLEOTIDE SEQUENCE</scope>
    <source>
        <strain evidence="7">Lc1</strain>
    </source>
</reference>
<comment type="subcellular location">
    <subcellularLocation>
        <location evidence="1">Nucleus</location>
    </subcellularLocation>
</comment>
<keyword evidence="3" id="KW-0805">Transcription regulation</keyword>
<name>A0A8H4CQ92_COLGL</name>
<keyword evidence="8" id="KW-1185">Reference proteome</keyword>
<dbReference type="GO" id="GO:0006351">
    <property type="term" value="P:DNA-templated transcription"/>
    <property type="evidence" value="ECO:0007669"/>
    <property type="project" value="InterPro"/>
</dbReference>
<dbReference type="CDD" id="cd12148">
    <property type="entry name" value="fungal_TF_MHR"/>
    <property type="match status" value="1"/>
</dbReference>
<dbReference type="InterPro" id="IPR007219">
    <property type="entry name" value="XnlR_reg_dom"/>
</dbReference>
<reference evidence="7" key="1">
    <citation type="journal article" date="2020" name="Phytopathology">
        <title>Genome sequence and comparative analysis of Colletotrichum gloeosporioides isolated from Liriodendron leaves.</title>
        <authorList>
            <person name="Fu F.F."/>
            <person name="Hao Z."/>
            <person name="Wang P."/>
            <person name="Lu Y."/>
            <person name="Xue L.J."/>
            <person name="Wei G."/>
            <person name="Tian Y."/>
            <person name="Baishi H."/>
            <person name="Xu H."/>
            <person name="Shi J."/>
            <person name="Cheng T."/>
            <person name="Wang G."/>
            <person name="Yi Y."/>
            <person name="Chen J."/>
        </authorList>
    </citation>
    <scope>NUCLEOTIDE SEQUENCE</scope>
    <source>
        <strain evidence="7">Lc1</strain>
    </source>
</reference>
<dbReference type="GeneID" id="69022667"/>
<keyword evidence="4" id="KW-0804">Transcription</keyword>
<dbReference type="Pfam" id="PF04082">
    <property type="entry name" value="Fungal_trans"/>
    <property type="match status" value="1"/>
</dbReference>
<dbReference type="Proteomes" id="UP000613401">
    <property type="component" value="Unassembled WGS sequence"/>
</dbReference>
<dbReference type="GO" id="GO:0000981">
    <property type="term" value="F:DNA-binding transcription factor activity, RNA polymerase II-specific"/>
    <property type="evidence" value="ECO:0007669"/>
    <property type="project" value="InterPro"/>
</dbReference>
<comment type="caution">
    <text evidence="7">The sequence shown here is derived from an EMBL/GenBank/DDBJ whole genome shotgun (WGS) entry which is preliminary data.</text>
</comment>
<evidence type="ECO:0000313" key="8">
    <source>
        <dbReference type="Proteomes" id="UP000613401"/>
    </source>
</evidence>
<evidence type="ECO:0000259" key="6">
    <source>
        <dbReference type="Pfam" id="PF04082"/>
    </source>
</evidence>
<dbReference type="AlphaFoldDB" id="A0A8H4CQ92"/>
<evidence type="ECO:0000313" key="7">
    <source>
        <dbReference type="EMBL" id="KAF3807974.1"/>
    </source>
</evidence>
<gene>
    <name evidence="7" type="ORF">GCG54_00015564</name>
</gene>
<evidence type="ECO:0000256" key="3">
    <source>
        <dbReference type="ARBA" id="ARBA00023015"/>
    </source>
</evidence>
<dbReference type="PANTHER" id="PTHR47338">
    <property type="entry name" value="ZN(II)2CYS6 TRANSCRIPTION FACTOR (EUROFUNG)-RELATED"/>
    <property type="match status" value="1"/>
</dbReference>
<evidence type="ECO:0000256" key="5">
    <source>
        <dbReference type="ARBA" id="ARBA00023242"/>
    </source>
</evidence>
<dbReference type="InterPro" id="IPR050815">
    <property type="entry name" value="TF_fung"/>
</dbReference>
<keyword evidence="2" id="KW-0479">Metal-binding</keyword>
<dbReference type="RefSeq" id="XP_045267133.1">
    <property type="nucleotide sequence ID" value="XM_045415346.1"/>
</dbReference>